<evidence type="ECO:0000313" key="6">
    <source>
        <dbReference type="EMBL" id="SMD36851.1"/>
    </source>
</evidence>
<evidence type="ECO:0000256" key="2">
    <source>
        <dbReference type="ARBA" id="ARBA00022729"/>
    </source>
</evidence>
<dbReference type="EMBL" id="FWYF01000003">
    <property type="protein sequence ID" value="SMD36851.1"/>
    <property type="molecule type" value="Genomic_DNA"/>
</dbReference>
<organism evidence="6 7">
    <name type="scientific">Reichenbachiella faecimaris</name>
    <dbReference type="NCBI Taxonomy" id="692418"/>
    <lineage>
        <taxon>Bacteria</taxon>
        <taxon>Pseudomonadati</taxon>
        <taxon>Bacteroidota</taxon>
        <taxon>Cytophagia</taxon>
        <taxon>Cytophagales</taxon>
        <taxon>Reichenbachiellaceae</taxon>
        <taxon>Reichenbachiella</taxon>
    </lineage>
</organism>
<sequence length="475" mass="52831">MNPLKTTLYWFVFLTACTPMVHQPMKTSVAQLGTETRKYNALKNLPAPKEKIISAVYKFRDQTGQYKSTELGSSWSTAVTQGATSILIRTMEESGWFIPIEREGLPNLLNERKIIRSSRATYGGNESSADLLPPLLYAGVLLEGGIISFDSNVLTGGAGARYLGISSSGQYREDRVTIYLRAVSTVNGKILKTIYTSKTILSQKVDVGVFKFVAPNKILEAEVGFTYNEPAEMAVREAIEKAVIGLIIEGIDEGLWTANSLTPQDSLTIQSYKQERASKQLTDPFGSALNTRRGLIGIHASGGVSLLKGDYNQQEVNPGAQIGMEWFAQHPVSVGINFFYAKIGTKNVYEADVLGSNFSVNYRMLNSYRTTPFVNFGFGFLDDFRNNSEIDNSFDPFSNFSLHGSLGVEYLITDQIGVSSQATYTSLLHDKLDGIEQGSYNDYLLSFNLGLNYYFRPKKENKIFNKKRKKSMKKK</sequence>
<evidence type="ECO:0000313" key="7">
    <source>
        <dbReference type="Proteomes" id="UP000192472"/>
    </source>
</evidence>
<keyword evidence="4" id="KW-0564">Palmitate</keyword>
<protein>
    <submittedName>
        <fullName evidence="6">Curli production assembly/transport component CsgG</fullName>
    </submittedName>
</protein>
<evidence type="ECO:0000256" key="3">
    <source>
        <dbReference type="ARBA" id="ARBA00023136"/>
    </source>
</evidence>
<proteinExistence type="predicted"/>
<keyword evidence="2" id="KW-0732">Signal</keyword>
<evidence type="ECO:0000256" key="5">
    <source>
        <dbReference type="ARBA" id="ARBA00023288"/>
    </source>
</evidence>
<evidence type="ECO:0000256" key="4">
    <source>
        <dbReference type="ARBA" id="ARBA00023139"/>
    </source>
</evidence>
<dbReference type="OrthoDB" id="1110708at2"/>
<gene>
    <name evidence="6" type="ORF">SAMN04488029_3102</name>
</gene>
<dbReference type="Gene3D" id="2.40.160.20">
    <property type="match status" value="1"/>
</dbReference>
<dbReference type="STRING" id="692418.SAMN04488029_3102"/>
<dbReference type="Proteomes" id="UP000192472">
    <property type="component" value="Unassembled WGS sequence"/>
</dbReference>
<keyword evidence="3" id="KW-0472">Membrane</keyword>
<dbReference type="GO" id="GO:0030288">
    <property type="term" value="C:outer membrane-bounded periplasmic space"/>
    <property type="evidence" value="ECO:0007669"/>
    <property type="project" value="InterPro"/>
</dbReference>
<dbReference type="SUPFAM" id="SSF56925">
    <property type="entry name" value="OMPA-like"/>
    <property type="match status" value="1"/>
</dbReference>
<evidence type="ECO:0000256" key="1">
    <source>
        <dbReference type="ARBA" id="ARBA00022475"/>
    </source>
</evidence>
<dbReference type="InterPro" id="IPR005534">
    <property type="entry name" value="Curli_assmbl/transp-comp_CsgG"/>
</dbReference>
<dbReference type="PANTHER" id="PTHR41164">
    <property type="entry name" value="CURLI PRODUCTION ASSEMBLY/TRANSPORT COMPONENT CSGG"/>
    <property type="match status" value="1"/>
</dbReference>
<keyword evidence="7" id="KW-1185">Reference proteome</keyword>
<dbReference type="Pfam" id="PF03783">
    <property type="entry name" value="CsgG"/>
    <property type="match status" value="1"/>
</dbReference>
<dbReference type="PROSITE" id="PS51257">
    <property type="entry name" value="PROKAR_LIPOPROTEIN"/>
    <property type="match status" value="1"/>
</dbReference>
<name>A0A1W2GJT9_REIFA</name>
<keyword evidence="1" id="KW-1003">Cell membrane</keyword>
<dbReference type="Gene3D" id="3.40.50.10610">
    <property type="entry name" value="ABC-type transport auxiliary lipoprotein component"/>
    <property type="match status" value="2"/>
</dbReference>
<reference evidence="6 7" key="1">
    <citation type="submission" date="2017-04" db="EMBL/GenBank/DDBJ databases">
        <authorList>
            <person name="Afonso C.L."/>
            <person name="Miller P.J."/>
            <person name="Scott M.A."/>
            <person name="Spackman E."/>
            <person name="Goraichik I."/>
            <person name="Dimitrov K.M."/>
            <person name="Suarez D.L."/>
            <person name="Swayne D.E."/>
        </authorList>
    </citation>
    <scope>NUCLEOTIDE SEQUENCE [LARGE SCALE GENOMIC DNA]</scope>
    <source>
        <strain evidence="6 7">DSM 26133</strain>
    </source>
</reference>
<dbReference type="AlphaFoldDB" id="A0A1W2GJT9"/>
<accession>A0A1W2GJT9</accession>
<keyword evidence="5" id="KW-0449">Lipoprotein</keyword>
<dbReference type="PANTHER" id="PTHR41164:SF1">
    <property type="entry name" value="CURLI PRODUCTION ASSEMBLY_TRANSPORT COMPONENT CSGG"/>
    <property type="match status" value="1"/>
</dbReference>
<dbReference type="InterPro" id="IPR011250">
    <property type="entry name" value="OMP/PagP_B-barrel"/>
</dbReference>